<dbReference type="AlphaFoldDB" id="A0A1S2LFX8"/>
<evidence type="ECO:0000313" key="8">
    <source>
        <dbReference type="Proteomes" id="UP000180175"/>
    </source>
</evidence>
<dbReference type="GO" id="GO:0003989">
    <property type="term" value="F:acetyl-CoA carboxylase activity"/>
    <property type="evidence" value="ECO:0007669"/>
    <property type="project" value="InterPro"/>
</dbReference>
<dbReference type="KEGG" id="aia:AWH56_015160"/>
<dbReference type="InterPro" id="IPR050709">
    <property type="entry name" value="Biotin_Carboxyl_Carrier/Decarb"/>
</dbReference>
<dbReference type="PROSITE" id="PS50968">
    <property type="entry name" value="BIOTINYL_LIPOYL"/>
    <property type="match status" value="1"/>
</dbReference>
<evidence type="ECO:0000256" key="4">
    <source>
        <dbReference type="SAM" id="MobiDB-lite"/>
    </source>
</evidence>
<keyword evidence="8" id="KW-1185">Reference proteome</keyword>
<dbReference type="EMBL" id="CP063356">
    <property type="protein sequence ID" value="QOY34078.1"/>
    <property type="molecule type" value="Genomic_DNA"/>
</dbReference>
<dbReference type="PANTHER" id="PTHR45266:SF3">
    <property type="entry name" value="OXALOACETATE DECARBOXYLASE ALPHA CHAIN"/>
    <property type="match status" value="1"/>
</dbReference>
<dbReference type="Proteomes" id="UP000180175">
    <property type="component" value="Chromosome"/>
</dbReference>
<name>A0A1S2LFX8_9BACI</name>
<evidence type="ECO:0000313" key="7">
    <source>
        <dbReference type="EMBL" id="QOY34078.1"/>
    </source>
</evidence>
<keyword evidence="3" id="KW-0444">Lipid biosynthesis</keyword>
<evidence type="ECO:0000256" key="1">
    <source>
        <dbReference type="ARBA" id="ARBA00017562"/>
    </source>
</evidence>
<comment type="function">
    <text evidence="3">This protein is a component of the acetyl coenzyme A carboxylase complex; first, biotin carboxylase catalyzes the carboxylation of the carrier protein and then the transcarboxylase transfers the carboxyl group to form malonyl-CoA.</text>
</comment>
<dbReference type="RefSeq" id="WP_071318034.1">
    <property type="nucleotide sequence ID" value="NZ_CP063356.2"/>
</dbReference>
<dbReference type="InterPro" id="IPR000089">
    <property type="entry name" value="Biotin_lipoyl"/>
</dbReference>
<feature type="domain" description="Lipoyl-binding" evidence="5">
    <location>
        <begin position="91"/>
        <end position="167"/>
    </location>
</feature>
<keyword evidence="3" id="KW-0276">Fatty acid metabolism</keyword>
<keyword evidence="3" id="KW-0275">Fatty acid biosynthesis</keyword>
<evidence type="ECO:0000259" key="5">
    <source>
        <dbReference type="PROSITE" id="PS50968"/>
    </source>
</evidence>
<dbReference type="OrthoDB" id="9811735at2"/>
<keyword evidence="2 3" id="KW-0092">Biotin</keyword>
<dbReference type="NCBIfam" id="TIGR00531">
    <property type="entry name" value="BCCP"/>
    <property type="match status" value="1"/>
</dbReference>
<reference evidence="7 8" key="3">
    <citation type="journal article" date="2019" name="Int. J. Syst. Evol. Microbiol.">
        <title>Anaerobacillus isosaccharinicus sp. nov., an alkaliphilic bacterium which degrades isosaccharinic acid.</title>
        <authorList>
            <person name="Bassil N.M."/>
            <person name="Lloyd J.R."/>
        </authorList>
    </citation>
    <scope>NUCLEOTIDE SEQUENCE [LARGE SCALE GENOMIC DNA]</scope>
    <source>
        <strain evidence="7 8">NB2006</strain>
    </source>
</reference>
<accession>A0A1S2LFX8</accession>
<dbReference type="PRINTS" id="PR01071">
    <property type="entry name" value="ACOABIOTINCC"/>
</dbReference>
<keyword evidence="3" id="KW-0443">Lipid metabolism</keyword>
<reference evidence="7 8" key="2">
    <citation type="journal article" date="2017" name="Genome Announc.">
        <title>Draft Genome Sequences of Four Alkaliphilic Bacteria Belonging to the Anaerobacillus Genus.</title>
        <authorList>
            <person name="Bassil N.M."/>
            <person name="Lloyd J.R."/>
        </authorList>
    </citation>
    <scope>NUCLEOTIDE SEQUENCE [LARGE SCALE GENOMIC DNA]</scope>
    <source>
        <strain evidence="7 8">NB2006</strain>
    </source>
</reference>
<dbReference type="Gene3D" id="2.40.50.100">
    <property type="match status" value="1"/>
</dbReference>
<gene>
    <name evidence="7" type="primary">accB</name>
    <name evidence="7" type="ORF">AWH56_015160</name>
    <name evidence="6" type="ORF">AWH56_16110</name>
</gene>
<feature type="region of interest" description="Disordered" evidence="4">
    <location>
        <begin position="58"/>
        <end position="77"/>
    </location>
</feature>
<comment type="pathway">
    <text evidence="3">Lipid metabolism; fatty acid biosynthesis.</text>
</comment>
<dbReference type="CDD" id="cd06850">
    <property type="entry name" value="biotinyl_domain"/>
    <property type="match status" value="1"/>
</dbReference>
<evidence type="ECO:0000256" key="2">
    <source>
        <dbReference type="ARBA" id="ARBA00023267"/>
    </source>
</evidence>
<dbReference type="InterPro" id="IPR011053">
    <property type="entry name" value="Single_hybrid_motif"/>
</dbReference>
<dbReference type="GO" id="GO:0009317">
    <property type="term" value="C:acetyl-CoA carboxylase complex"/>
    <property type="evidence" value="ECO:0007669"/>
    <property type="project" value="InterPro"/>
</dbReference>
<dbReference type="Pfam" id="PF00364">
    <property type="entry name" value="Biotin_lipoyl"/>
    <property type="match status" value="1"/>
</dbReference>
<dbReference type="InterPro" id="IPR001249">
    <property type="entry name" value="AcCoA_biotinCC"/>
</dbReference>
<reference evidence="7" key="4">
    <citation type="submission" date="2020-10" db="EMBL/GenBank/DDBJ databases">
        <authorList>
            <person name="Bassil N.M."/>
            <person name="Lloyd J.R."/>
        </authorList>
    </citation>
    <scope>NUCLEOTIDE SEQUENCE</scope>
    <source>
        <strain evidence="7">NB2006</strain>
    </source>
</reference>
<dbReference type="GO" id="GO:0006633">
    <property type="term" value="P:fatty acid biosynthetic process"/>
    <property type="evidence" value="ECO:0007669"/>
    <property type="project" value="UniProtKB-UniPathway"/>
</dbReference>
<protein>
    <recommendedName>
        <fullName evidence="1 3">Biotin carboxyl carrier protein of acetyl-CoA carboxylase</fullName>
    </recommendedName>
</protein>
<dbReference type="PANTHER" id="PTHR45266">
    <property type="entry name" value="OXALOACETATE DECARBOXYLASE ALPHA CHAIN"/>
    <property type="match status" value="1"/>
</dbReference>
<feature type="compositionally biased region" description="Pro residues" evidence="4">
    <location>
        <begin position="62"/>
        <end position="71"/>
    </location>
</feature>
<organism evidence="6 8">
    <name type="scientific">Anaerobacillus isosaccharinicus</name>
    <dbReference type="NCBI Taxonomy" id="1532552"/>
    <lineage>
        <taxon>Bacteria</taxon>
        <taxon>Bacillati</taxon>
        <taxon>Bacillota</taxon>
        <taxon>Bacilli</taxon>
        <taxon>Bacillales</taxon>
        <taxon>Bacillaceae</taxon>
        <taxon>Anaerobacillus</taxon>
    </lineage>
</organism>
<dbReference type="SUPFAM" id="SSF51230">
    <property type="entry name" value="Single hybrid motif"/>
    <property type="match status" value="1"/>
</dbReference>
<evidence type="ECO:0000313" key="6">
    <source>
        <dbReference type="EMBL" id="OIJ11150.1"/>
    </source>
</evidence>
<dbReference type="UniPathway" id="UPA00094"/>
<sequence length="168" mass="18252">MFKVNDLRELIRAVDRSNIDELIVKGENNEKVVIRKKGAVVTTSETVEAISPAPVAQSTLPVAPPPSPPVPQEVKNEEPISTPVPAVEENLHKITSPMVGTFYAAASPDSPPYVKKGDQVKNDSVVCIVEAMKLMNELEAEVNGEIVEVLVENGQLVEYGQPLFLVRV</sequence>
<dbReference type="EMBL" id="LQXD01000140">
    <property type="protein sequence ID" value="OIJ11150.1"/>
    <property type="molecule type" value="Genomic_DNA"/>
</dbReference>
<proteinExistence type="predicted"/>
<reference evidence="6 8" key="1">
    <citation type="submission" date="2016-10" db="EMBL/GenBank/DDBJ databases">
        <title>Draft genome sequences of four alkaliphilic bacteria belonging to the Anaerobacillus genus.</title>
        <authorList>
            <person name="Bassil N.M."/>
            <person name="Lloyd J.R."/>
        </authorList>
    </citation>
    <scope>NUCLEOTIDE SEQUENCE [LARGE SCALE GENOMIC DNA]</scope>
    <source>
        <strain evidence="6 8">NB2006</strain>
    </source>
</reference>
<evidence type="ECO:0000256" key="3">
    <source>
        <dbReference type="RuleBase" id="RU364072"/>
    </source>
</evidence>